<sequence length="1549" mass="169309">MAKSQINTKSRNYVQDKEAFLKELKQFNESKNIPYKIPVVNGVDIDLYLLYSLVQQRGGLSKVNQNDTWETFLRQLHLPHPCVNGSTLLRRIYGMYLEKYERAKGPPGRDDDLDMDEDPRRGRGGGMPRISFGSGTYISASGEPLRTGNRVAGPSERLTLSLLSPMPNEQDFAVNVCTVLAADHSNRLPLSTTPHILDFLLAHAGVYNHSSLRDTIGRSYFESRGRYPHEFWSERAGGGGARELADETKFTGDQPELVVQALAAHNTLTDCLMLAGSEDDNMEKIVEDDTEDWVTEPSEEDQLFAPTLPGGATCVYTQRVLQIASIVRSLSFHEENVQYLARNTTLIRFLLLCANCWVGTLRQSGLDTLGNVAAELIIKDPATCLISRHVLSTIQSALVSQDRARVLAALELLNKLAQNEVNEEALLKALESKVYSDVCALLTLRDIMVLVCTLECVYALTGLGDRACEAVARVPGLLHTLVSLVTVEAQSYGPRACILMRVVETVSGPPAADHVQPHTLQNTNPPQQVQVPKPPVEPPVASPAVATHTQPTTLQQSHMQQRTVQENEHFAQAWLRATYEALPASDNSACDAADVYRQYLACCTKLARKGVIAPAHFPRLVRTVFGGTVGPNTVSTSTGETQHVYIGIRAKNIANRSNPPVGPSSPILKAQLTNKPSATIETKPVVTQLQTPTQSTDNSNTSLIKHLLAHKVSAAHTTHVAQRQQSQQRVPTSGTVVVQTSTATSLQNMEVDPETLIKCTTIIPGTVTSTAVQEKIVVNAPDEVMVPKDEPVQIQIDEQAQLTIKTAQNKMLADLLEKKSNPPVQVVQMGQQINAPTIQITETGQIVQVKSENMIQISDSVQSSAPFFQIKNEQGQLIQIKNDQGQIIQLKSDQLQGMIQIKNDQGQIVQIKNDNLAQLLQTGVIQKNEKDIAESVVTDHSYTEPPNKKIKVEDKTENPPESVSKTAANLYAALAASLQDEDDLLPPKQETVDVIQPSVLVSTPENQSVLIQEPILQVQQPTLQVQQPTLQVQQPTLQVQQPTLQVQQNAIQMQQPALQVQVQQPLQVQQPMLQVQPMDVQNIMSQAGQIILQEKPVGTQQAQFVQQPMQLIAAPSTSQGGLSYIAQNIPGNMMQKTIIIVQGTGGGPLTLTVNNPSGLDEATLNSLIAQATEAITQQQIIQNSGVIQSQRVIVSQSALVSSSQPIMLKTSITQNPPQLTPSQQPIITSQPQPHKAQIVNPQQIVVTQKQPPGMISTSSGSQIVSTIVGSNQQIIQGNQQLLQGNQQIIAVSNNQQIIVNTPMKPTHRVVQASRNQVTTVVTSNQAVVTTDAKTIQSSAKPQSVMRQVITRQPVMVGNTKIGDKEMVVTQPVTETQQPKKIETPPPQTLQTQPPTTTGSEDTPWICHWRGCGKTFSSSSEVFTHVARTHCPSTAGGEAPCMWLDCDRVPRKTFALLNHLTDKHCTPNALKAIFNSRRHTASEAESGKPMSVGYPPNAALAALNKHAADMFNPRELMHRADVTRTPDASVRQVCGFVTGYTKICLIIIQY</sequence>
<evidence type="ECO:0000256" key="2">
    <source>
        <dbReference type="ARBA" id="ARBA00023015"/>
    </source>
</evidence>
<dbReference type="SMART" id="SM00501">
    <property type="entry name" value="BRIGHT"/>
    <property type="match status" value="1"/>
</dbReference>
<feature type="domain" description="RFX-type winged-helix" evidence="9">
    <location>
        <begin position="571"/>
        <end position="652"/>
    </location>
</feature>
<dbReference type="SUPFAM" id="SSF46774">
    <property type="entry name" value="ARID-like"/>
    <property type="match status" value="1"/>
</dbReference>
<dbReference type="InterPro" id="IPR001606">
    <property type="entry name" value="ARID_dom"/>
</dbReference>
<keyword evidence="5" id="KW-0862">Zinc</keyword>
<dbReference type="PANTHER" id="PTHR22970:SF14">
    <property type="entry name" value="AT-RICH INTERACTIVE DOMAIN-CONTAINING PROTEIN 2"/>
    <property type="match status" value="1"/>
</dbReference>
<dbReference type="Gene3D" id="1.10.150.60">
    <property type="entry name" value="ARID DNA-binding domain"/>
    <property type="match status" value="1"/>
</dbReference>
<feature type="region of interest" description="Disordered" evidence="6">
    <location>
        <begin position="103"/>
        <end position="152"/>
    </location>
</feature>
<keyword evidence="11" id="KW-1185">Reference proteome</keyword>
<gene>
    <name evidence="10" type="ORF">DCHRY22_LOCUS9868</name>
</gene>
<keyword evidence="5" id="KW-0479">Metal-binding</keyword>
<keyword evidence="5" id="KW-0863">Zinc-finger</keyword>
<dbReference type="Pfam" id="PF01388">
    <property type="entry name" value="ARID"/>
    <property type="match status" value="1"/>
</dbReference>
<dbReference type="PROSITE" id="PS51526">
    <property type="entry name" value="RFX_DBD"/>
    <property type="match status" value="1"/>
</dbReference>
<dbReference type="InterPro" id="IPR003150">
    <property type="entry name" value="DNA-bd_RFX"/>
</dbReference>
<name>A0A8J2QXS5_9NEOP</name>
<feature type="domain" description="C2H2-type" evidence="7">
    <location>
        <begin position="1404"/>
        <end position="1434"/>
    </location>
</feature>
<dbReference type="GO" id="GO:0016586">
    <property type="term" value="C:RSC-type complex"/>
    <property type="evidence" value="ECO:0007669"/>
    <property type="project" value="TreeGrafter"/>
</dbReference>
<protein>
    <submittedName>
        <fullName evidence="10">(African queen) hypothetical protein</fullName>
    </submittedName>
</protein>
<proteinExistence type="predicted"/>
<evidence type="ECO:0000313" key="10">
    <source>
        <dbReference type="EMBL" id="CAG9571775.1"/>
    </source>
</evidence>
<keyword evidence="1" id="KW-0156">Chromatin regulator</keyword>
<evidence type="ECO:0000256" key="4">
    <source>
        <dbReference type="ARBA" id="ARBA00023242"/>
    </source>
</evidence>
<accession>A0A8J2QXS5</accession>
<dbReference type="Pfam" id="PF02257">
    <property type="entry name" value="RFX_DNA_binding"/>
    <property type="match status" value="1"/>
</dbReference>
<dbReference type="InterPro" id="IPR016024">
    <property type="entry name" value="ARM-type_fold"/>
</dbReference>
<organism evidence="10 11">
    <name type="scientific">Danaus chrysippus</name>
    <name type="common">African queen</name>
    <dbReference type="NCBI Taxonomy" id="151541"/>
    <lineage>
        <taxon>Eukaryota</taxon>
        <taxon>Metazoa</taxon>
        <taxon>Ecdysozoa</taxon>
        <taxon>Arthropoda</taxon>
        <taxon>Hexapoda</taxon>
        <taxon>Insecta</taxon>
        <taxon>Pterygota</taxon>
        <taxon>Neoptera</taxon>
        <taxon>Endopterygota</taxon>
        <taxon>Lepidoptera</taxon>
        <taxon>Glossata</taxon>
        <taxon>Ditrysia</taxon>
        <taxon>Papilionoidea</taxon>
        <taxon>Nymphalidae</taxon>
        <taxon>Danainae</taxon>
        <taxon>Danaini</taxon>
        <taxon>Danaina</taxon>
        <taxon>Danaus</taxon>
        <taxon>Anosia</taxon>
    </lineage>
</organism>
<evidence type="ECO:0000259" key="9">
    <source>
        <dbReference type="PROSITE" id="PS51526"/>
    </source>
</evidence>
<dbReference type="Gene3D" id="3.30.160.60">
    <property type="entry name" value="Classic Zinc Finger"/>
    <property type="match status" value="1"/>
</dbReference>
<feature type="compositionally biased region" description="Basic and acidic residues" evidence="6">
    <location>
        <begin position="946"/>
        <end position="958"/>
    </location>
</feature>
<dbReference type="InterPro" id="IPR052406">
    <property type="entry name" value="Chromatin_Remodeling_Comp"/>
</dbReference>
<evidence type="ECO:0000259" key="7">
    <source>
        <dbReference type="PROSITE" id="PS50157"/>
    </source>
</evidence>
<dbReference type="Gene3D" id="1.10.10.10">
    <property type="entry name" value="Winged helix-like DNA-binding domain superfamily/Winged helix DNA-binding domain"/>
    <property type="match status" value="1"/>
</dbReference>
<evidence type="ECO:0000259" key="8">
    <source>
        <dbReference type="PROSITE" id="PS51011"/>
    </source>
</evidence>
<evidence type="ECO:0000256" key="1">
    <source>
        <dbReference type="ARBA" id="ARBA00022853"/>
    </source>
</evidence>
<reference evidence="10" key="1">
    <citation type="submission" date="2021-09" db="EMBL/GenBank/DDBJ databases">
        <authorList>
            <person name="Martin H S."/>
        </authorList>
    </citation>
    <scope>NUCLEOTIDE SEQUENCE</scope>
</reference>
<feature type="compositionally biased region" description="Low complexity" evidence="6">
    <location>
        <begin position="1388"/>
        <end position="1397"/>
    </location>
</feature>
<dbReference type="SUPFAM" id="SSF48371">
    <property type="entry name" value="ARM repeat"/>
    <property type="match status" value="1"/>
</dbReference>
<feature type="domain" description="ARID" evidence="8">
    <location>
        <begin position="14"/>
        <end position="105"/>
    </location>
</feature>
<dbReference type="EMBL" id="CAKASE010000067">
    <property type="protein sequence ID" value="CAG9571775.1"/>
    <property type="molecule type" value="Genomic_DNA"/>
</dbReference>
<dbReference type="OrthoDB" id="338531at2759"/>
<dbReference type="GO" id="GO:0006355">
    <property type="term" value="P:regulation of DNA-templated transcription"/>
    <property type="evidence" value="ECO:0007669"/>
    <property type="project" value="InterPro"/>
</dbReference>
<feature type="region of interest" description="Disordered" evidence="6">
    <location>
        <begin position="1371"/>
        <end position="1401"/>
    </location>
</feature>
<keyword evidence="3" id="KW-0804">Transcription</keyword>
<dbReference type="InterPro" id="IPR013087">
    <property type="entry name" value="Znf_C2H2_type"/>
</dbReference>
<dbReference type="Proteomes" id="UP000789524">
    <property type="component" value="Unassembled WGS sequence"/>
</dbReference>
<evidence type="ECO:0000256" key="5">
    <source>
        <dbReference type="PROSITE-ProRule" id="PRU00042"/>
    </source>
</evidence>
<dbReference type="PROSITE" id="PS50157">
    <property type="entry name" value="ZINC_FINGER_C2H2_2"/>
    <property type="match status" value="1"/>
</dbReference>
<dbReference type="InterPro" id="IPR036431">
    <property type="entry name" value="ARID_dom_sf"/>
</dbReference>
<dbReference type="GO" id="GO:0008270">
    <property type="term" value="F:zinc ion binding"/>
    <property type="evidence" value="ECO:0007669"/>
    <property type="project" value="UniProtKB-KW"/>
</dbReference>
<evidence type="ECO:0000313" key="11">
    <source>
        <dbReference type="Proteomes" id="UP000789524"/>
    </source>
</evidence>
<keyword evidence="2" id="KW-0805">Transcription regulation</keyword>
<dbReference type="PANTHER" id="PTHR22970">
    <property type="entry name" value="AT-RICH INTERACTIVE DOMAIN-CONTAINING PROTEIN 2"/>
    <property type="match status" value="1"/>
</dbReference>
<dbReference type="SMART" id="SM00355">
    <property type="entry name" value="ZnF_C2H2"/>
    <property type="match status" value="2"/>
</dbReference>
<dbReference type="GO" id="GO:0006325">
    <property type="term" value="P:chromatin organization"/>
    <property type="evidence" value="ECO:0007669"/>
    <property type="project" value="UniProtKB-KW"/>
</dbReference>
<keyword evidence="4" id="KW-0539">Nucleus</keyword>
<dbReference type="InterPro" id="IPR036388">
    <property type="entry name" value="WH-like_DNA-bd_sf"/>
</dbReference>
<comment type="caution">
    <text evidence="10">The sequence shown here is derived from an EMBL/GenBank/DDBJ whole genome shotgun (WGS) entry which is preliminary data.</text>
</comment>
<feature type="region of interest" description="Disordered" evidence="6">
    <location>
        <begin position="938"/>
        <end position="962"/>
    </location>
</feature>
<evidence type="ECO:0000256" key="3">
    <source>
        <dbReference type="ARBA" id="ARBA00023163"/>
    </source>
</evidence>
<evidence type="ECO:0000256" key="6">
    <source>
        <dbReference type="SAM" id="MobiDB-lite"/>
    </source>
</evidence>
<dbReference type="GO" id="GO:0003677">
    <property type="term" value="F:DNA binding"/>
    <property type="evidence" value="ECO:0007669"/>
    <property type="project" value="InterPro"/>
</dbReference>
<dbReference type="SMART" id="SM01014">
    <property type="entry name" value="ARID"/>
    <property type="match status" value="1"/>
</dbReference>
<dbReference type="PROSITE" id="PS51011">
    <property type="entry name" value="ARID"/>
    <property type="match status" value="1"/>
</dbReference>
<dbReference type="PROSITE" id="PS00028">
    <property type="entry name" value="ZINC_FINGER_C2H2_1"/>
    <property type="match status" value="1"/>
</dbReference>